<gene>
    <name evidence="12" type="ORF">SAMN05421773_12257</name>
</gene>
<evidence type="ECO:0000313" key="13">
    <source>
        <dbReference type="Proteomes" id="UP000199207"/>
    </source>
</evidence>
<organism evidence="12 13">
    <name type="scientific">Streptomyces aidingensis</name>
    <dbReference type="NCBI Taxonomy" id="910347"/>
    <lineage>
        <taxon>Bacteria</taxon>
        <taxon>Bacillati</taxon>
        <taxon>Actinomycetota</taxon>
        <taxon>Actinomycetes</taxon>
        <taxon>Kitasatosporales</taxon>
        <taxon>Streptomycetaceae</taxon>
        <taxon>Streptomyces</taxon>
    </lineage>
</organism>
<dbReference type="AlphaFoldDB" id="A0A1I1U2F7"/>
<dbReference type="PANTHER" id="PTHR11579:SF0">
    <property type="entry name" value="PROTEIN-L-ISOASPARTATE(D-ASPARTATE) O-METHYLTRANSFERASE"/>
    <property type="match status" value="1"/>
</dbReference>
<keyword evidence="5" id="KW-0963">Cytoplasm</keyword>
<dbReference type="STRING" id="910347.SAMN05421773_12257"/>
<keyword evidence="6 12" id="KW-0489">Methyltransferase</keyword>
<evidence type="ECO:0000256" key="4">
    <source>
        <dbReference type="ARBA" id="ARBA00013346"/>
    </source>
</evidence>
<reference evidence="12 13" key="1">
    <citation type="submission" date="2016-10" db="EMBL/GenBank/DDBJ databases">
        <authorList>
            <person name="de Groot N.N."/>
        </authorList>
    </citation>
    <scope>NUCLEOTIDE SEQUENCE [LARGE SCALE GENOMIC DNA]</scope>
    <source>
        <strain evidence="12 13">CGMCC 4.5739</strain>
    </source>
</reference>
<dbReference type="Pfam" id="PF01135">
    <property type="entry name" value="PCMT"/>
    <property type="match status" value="1"/>
</dbReference>
<name>A0A1I1U2F7_9ACTN</name>
<evidence type="ECO:0000256" key="2">
    <source>
        <dbReference type="ARBA" id="ARBA00005369"/>
    </source>
</evidence>
<evidence type="ECO:0000256" key="5">
    <source>
        <dbReference type="ARBA" id="ARBA00022490"/>
    </source>
</evidence>
<dbReference type="GO" id="GO:0004719">
    <property type="term" value="F:protein-L-isoaspartate (D-aspartate) O-methyltransferase activity"/>
    <property type="evidence" value="ECO:0007669"/>
    <property type="project" value="UniProtKB-EC"/>
</dbReference>
<dbReference type="InterPro" id="IPR000682">
    <property type="entry name" value="PCMT"/>
</dbReference>
<protein>
    <recommendedName>
        <fullName evidence="4">Protein-L-isoaspartate O-methyltransferase</fullName>
        <ecNumber evidence="3">2.1.1.77</ecNumber>
    </recommendedName>
    <alternativeName>
        <fullName evidence="11">L-isoaspartyl protein carboxyl methyltransferase</fullName>
    </alternativeName>
    <alternativeName>
        <fullName evidence="9">Protein L-isoaspartyl methyltransferase</fullName>
    </alternativeName>
    <alternativeName>
        <fullName evidence="10">Protein-beta-aspartate methyltransferase</fullName>
    </alternativeName>
</protein>
<keyword evidence="7 12" id="KW-0808">Transferase</keyword>
<evidence type="ECO:0000256" key="8">
    <source>
        <dbReference type="ARBA" id="ARBA00022691"/>
    </source>
</evidence>
<evidence type="ECO:0000313" key="12">
    <source>
        <dbReference type="EMBL" id="SFD65051.1"/>
    </source>
</evidence>
<evidence type="ECO:0000256" key="3">
    <source>
        <dbReference type="ARBA" id="ARBA00011890"/>
    </source>
</evidence>
<dbReference type="InterPro" id="IPR027573">
    <property type="entry name" value="Methyltran_FxLD"/>
</dbReference>
<dbReference type="InterPro" id="IPR029063">
    <property type="entry name" value="SAM-dependent_MTases_sf"/>
</dbReference>
<evidence type="ECO:0000256" key="7">
    <source>
        <dbReference type="ARBA" id="ARBA00022679"/>
    </source>
</evidence>
<evidence type="ECO:0000256" key="6">
    <source>
        <dbReference type="ARBA" id="ARBA00022603"/>
    </source>
</evidence>
<comment type="subcellular location">
    <subcellularLocation>
        <location evidence="1">Cytoplasm</location>
    </subcellularLocation>
</comment>
<dbReference type="PANTHER" id="PTHR11579">
    <property type="entry name" value="PROTEIN-L-ISOASPARTATE O-METHYLTRANSFERASE"/>
    <property type="match status" value="1"/>
</dbReference>
<dbReference type="NCBIfam" id="TIGR04364">
    <property type="entry name" value="methyltran_FxLD"/>
    <property type="match status" value="1"/>
</dbReference>
<dbReference type="GO" id="GO:0032259">
    <property type="term" value="P:methylation"/>
    <property type="evidence" value="ECO:0007669"/>
    <property type="project" value="UniProtKB-KW"/>
</dbReference>
<dbReference type="GO" id="GO:0005737">
    <property type="term" value="C:cytoplasm"/>
    <property type="evidence" value="ECO:0007669"/>
    <property type="project" value="UniProtKB-SubCell"/>
</dbReference>
<dbReference type="Gene3D" id="3.40.50.150">
    <property type="entry name" value="Vaccinia Virus protein VP39"/>
    <property type="match status" value="1"/>
</dbReference>
<evidence type="ECO:0000256" key="1">
    <source>
        <dbReference type="ARBA" id="ARBA00004496"/>
    </source>
</evidence>
<dbReference type="EMBL" id="FOLM01000022">
    <property type="protein sequence ID" value="SFD65051.1"/>
    <property type="molecule type" value="Genomic_DNA"/>
</dbReference>
<dbReference type="Proteomes" id="UP000199207">
    <property type="component" value="Unassembled WGS sequence"/>
</dbReference>
<evidence type="ECO:0000256" key="10">
    <source>
        <dbReference type="ARBA" id="ARBA00031323"/>
    </source>
</evidence>
<accession>A0A1I1U2F7</accession>
<dbReference type="SUPFAM" id="SSF53335">
    <property type="entry name" value="S-adenosyl-L-methionine-dependent methyltransferases"/>
    <property type="match status" value="1"/>
</dbReference>
<sequence>MVGELEGMGVLQSKAVAKAVATVPRHLFAADQPLESAYAANKALVIKRDGSGNALSSLSATHIQAVMLEQAEIEPGMRVLEVGSGGYNAALLAELVGEAGTVVTADIDAEIVERARACLDAAGYGRVQVVLADADGGVPEHAPFDRIIVTAGAWDIPPAWLEQMSERGRIVVPLRMRGLTRSFAFDREDGGLVSASYRLCGFVPMQGSGAYTERLVPIADGIALQVDDQRQEFDTEALAAAVHTPRLEVWSGAAFDLPDELELFLATSTPQMAMLHGSKQLVDQGALALSVTRGVPALVVGGSFAYRTKRPNEETGGFESGVFAHGPEAEAVAARYVDLLRRWASDHRRRGAARIRYVRMPEGTAEPSAGVVAKRFGAVQISWS</sequence>
<comment type="similarity">
    <text evidence="2">Belongs to the methyltransferase superfamily. L-isoaspartyl/D-aspartyl protein methyltransferase family.</text>
</comment>
<evidence type="ECO:0000256" key="11">
    <source>
        <dbReference type="ARBA" id="ARBA00031350"/>
    </source>
</evidence>
<dbReference type="CDD" id="cd02440">
    <property type="entry name" value="AdoMet_MTases"/>
    <property type="match status" value="1"/>
</dbReference>
<dbReference type="EC" id="2.1.1.77" evidence="3"/>
<evidence type="ECO:0000256" key="9">
    <source>
        <dbReference type="ARBA" id="ARBA00030757"/>
    </source>
</evidence>
<proteinExistence type="inferred from homology"/>
<keyword evidence="13" id="KW-1185">Reference proteome</keyword>
<keyword evidence="8" id="KW-0949">S-adenosyl-L-methionine</keyword>